<name>A0A0C9YUI9_9AGAM</name>
<gene>
    <name evidence="1" type="ORF">PISMIDRAFT_495199</name>
    <name evidence="2" type="ORF">PISMIDRAFT_497278</name>
</gene>
<accession>A0A0C9YUI9</accession>
<reference evidence="1 3" key="1">
    <citation type="submission" date="2014-04" db="EMBL/GenBank/DDBJ databases">
        <authorList>
            <consortium name="DOE Joint Genome Institute"/>
            <person name="Kuo A."/>
            <person name="Kohler A."/>
            <person name="Costa M.D."/>
            <person name="Nagy L.G."/>
            <person name="Floudas D."/>
            <person name="Copeland A."/>
            <person name="Barry K.W."/>
            <person name="Cichocki N."/>
            <person name="Veneault-Fourrey C."/>
            <person name="LaButti K."/>
            <person name="Lindquist E.A."/>
            <person name="Lipzen A."/>
            <person name="Lundell T."/>
            <person name="Morin E."/>
            <person name="Murat C."/>
            <person name="Sun H."/>
            <person name="Tunlid A."/>
            <person name="Henrissat B."/>
            <person name="Grigoriev I.V."/>
            <person name="Hibbett D.S."/>
            <person name="Martin F."/>
            <person name="Nordberg H.P."/>
            <person name="Cantor M.N."/>
            <person name="Hua S.X."/>
        </authorList>
    </citation>
    <scope>NUCLEOTIDE SEQUENCE [LARGE SCALE GENOMIC DNA]</scope>
    <source>
        <strain evidence="1 3">441</strain>
    </source>
</reference>
<dbReference type="AlphaFoldDB" id="A0A0C9YUI9"/>
<reference evidence="3" key="2">
    <citation type="submission" date="2015-01" db="EMBL/GenBank/DDBJ databases">
        <title>Evolutionary Origins and Diversification of the Mycorrhizal Mutualists.</title>
        <authorList>
            <consortium name="DOE Joint Genome Institute"/>
            <consortium name="Mycorrhizal Genomics Consortium"/>
            <person name="Kohler A."/>
            <person name="Kuo A."/>
            <person name="Nagy L.G."/>
            <person name="Floudas D."/>
            <person name="Copeland A."/>
            <person name="Barry K.W."/>
            <person name="Cichocki N."/>
            <person name="Veneault-Fourrey C."/>
            <person name="LaButti K."/>
            <person name="Lindquist E.A."/>
            <person name="Lipzen A."/>
            <person name="Lundell T."/>
            <person name="Morin E."/>
            <person name="Murat C."/>
            <person name="Riley R."/>
            <person name="Ohm R."/>
            <person name="Sun H."/>
            <person name="Tunlid A."/>
            <person name="Henrissat B."/>
            <person name="Grigoriev I.V."/>
            <person name="Hibbett D.S."/>
            <person name="Martin F."/>
        </authorList>
    </citation>
    <scope>NUCLEOTIDE SEQUENCE [LARGE SCALE GENOMIC DNA]</scope>
    <source>
        <strain evidence="3">441</strain>
    </source>
</reference>
<protein>
    <submittedName>
        <fullName evidence="1">Uncharacterized protein</fullName>
    </submittedName>
</protein>
<organism evidence="1 3">
    <name type="scientific">Pisolithus microcarpus 441</name>
    <dbReference type="NCBI Taxonomy" id="765257"/>
    <lineage>
        <taxon>Eukaryota</taxon>
        <taxon>Fungi</taxon>
        <taxon>Dikarya</taxon>
        <taxon>Basidiomycota</taxon>
        <taxon>Agaricomycotina</taxon>
        <taxon>Agaricomycetes</taxon>
        <taxon>Agaricomycetidae</taxon>
        <taxon>Boletales</taxon>
        <taxon>Sclerodermatineae</taxon>
        <taxon>Pisolithaceae</taxon>
        <taxon>Pisolithus</taxon>
    </lineage>
</organism>
<dbReference type="EMBL" id="KN834207">
    <property type="protein sequence ID" value="KIK11483.1"/>
    <property type="molecule type" value="Genomic_DNA"/>
</dbReference>
<evidence type="ECO:0000313" key="1">
    <source>
        <dbReference type="EMBL" id="KIK11483.1"/>
    </source>
</evidence>
<sequence length="58" mass="6495">MICVLDDVYVHRRYTLAHFIVSLASAYASVAHASNSRPVLSFEWNRCGILTNVRISAV</sequence>
<keyword evidence="3" id="KW-1185">Reference proteome</keyword>
<dbReference type="Proteomes" id="UP000054018">
    <property type="component" value="Unassembled WGS sequence"/>
</dbReference>
<proteinExistence type="predicted"/>
<evidence type="ECO:0000313" key="3">
    <source>
        <dbReference type="Proteomes" id="UP000054018"/>
    </source>
</evidence>
<reference evidence="1" key="3">
    <citation type="submission" date="2015-02" db="EMBL/GenBank/DDBJ databases">
        <title>Evolutionary Origins and Diversification of the Mycorrhizal Mutualists.</title>
        <authorList>
            <consortium name="DOE Joint Genome Institute"/>
            <consortium name="Mycorrhizal Genomics Consortium"/>
            <person name="Kohler A."/>
            <person name="Kuo A."/>
            <person name="Nagy L.G."/>
            <person name="Floudas D."/>
            <person name="Copeland A."/>
            <person name="Barry K.W."/>
            <person name="Cichocki N."/>
            <person name="Veneault-Fourrey C."/>
            <person name="LaButti K."/>
            <person name="Lindquist E.A."/>
            <person name="Lipzen A."/>
            <person name="Lundell T."/>
            <person name="Morin E."/>
            <person name="Murat C."/>
            <person name="Riley R."/>
            <person name="Ohm R."/>
            <person name="Sun H."/>
            <person name="Tunlid A."/>
            <person name="Henrissat B."/>
            <person name="Grigoriev I.V."/>
            <person name="Hibbett D.S."/>
            <person name="Martin F."/>
        </authorList>
    </citation>
    <scope>NUCLEOTIDE SEQUENCE</scope>
    <source>
        <strain evidence="1 3">441</strain>
    </source>
</reference>
<evidence type="ECO:0000313" key="2">
    <source>
        <dbReference type="EMBL" id="KIK22509.1"/>
    </source>
</evidence>
<dbReference type="EMBL" id="KN833738">
    <property type="protein sequence ID" value="KIK22509.1"/>
    <property type="molecule type" value="Genomic_DNA"/>
</dbReference>
<dbReference type="HOGENOM" id="CLU_2980007_0_0_1"/>